<organism evidence="1 2">
    <name type="scientific">Allokutzneria multivorans</name>
    <dbReference type="NCBI Taxonomy" id="1142134"/>
    <lineage>
        <taxon>Bacteria</taxon>
        <taxon>Bacillati</taxon>
        <taxon>Actinomycetota</taxon>
        <taxon>Actinomycetes</taxon>
        <taxon>Pseudonocardiales</taxon>
        <taxon>Pseudonocardiaceae</taxon>
        <taxon>Allokutzneria</taxon>
    </lineage>
</organism>
<sequence>MNVDEWWPQRAIDLLLGSGWFPGRAAEVSGWRAELAGWGFVMHEAAERVLTEFGGLLIEADGAGVRHGRCTVEVDPTLGTFSPAWVEGVDAQDLYPLGEVDSGHAALAISAHGDVFMLWGKGFTRVGQGRDAIVRLTEGDY</sequence>
<reference evidence="2" key="1">
    <citation type="journal article" date="2019" name="Int. J. Syst. Evol. Microbiol.">
        <title>The Global Catalogue of Microorganisms (GCM) 10K type strain sequencing project: providing services to taxonomists for standard genome sequencing and annotation.</title>
        <authorList>
            <consortium name="The Broad Institute Genomics Platform"/>
            <consortium name="The Broad Institute Genome Sequencing Center for Infectious Disease"/>
            <person name="Wu L."/>
            <person name="Ma J."/>
        </authorList>
    </citation>
    <scope>NUCLEOTIDE SEQUENCE [LARGE SCALE GENOMIC DNA]</scope>
    <source>
        <strain evidence="2">JCM 17342</strain>
    </source>
</reference>
<evidence type="ECO:0000313" key="2">
    <source>
        <dbReference type="Proteomes" id="UP001501747"/>
    </source>
</evidence>
<accession>A0ABP7QZZ7</accession>
<dbReference type="EMBL" id="BAABAL010000004">
    <property type="protein sequence ID" value="GAA3990437.1"/>
    <property type="molecule type" value="Genomic_DNA"/>
</dbReference>
<dbReference type="RefSeq" id="WP_344870968.1">
    <property type="nucleotide sequence ID" value="NZ_BAABAL010000004.1"/>
</dbReference>
<dbReference type="Proteomes" id="UP001501747">
    <property type="component" value="Unassembled WGS sequence"/>
</dbReference>
<dbReference type="InterPro" id="IPR025850">
    <property type="entry name" value="SUKH-3"/>
</dbReference>
<protein>
    <recommendedName>
        <fullName evidence="3">SUKH-3 immunity protein of toxin-antitoxin system</fullName>
    </recommendedName>
</protein>
<evidence type="ECO:0008006" key="3">
    <source>
        <dbReference type="Google" id="ProtNLM"/>
    </source>
</evidence>
<dbReference type="Pfam" id="PF14433">
    <property type="entry name" value="SUKH-3"/>
    <property type="match status" value="1"/>
</dbReference>
<gene>
    <name evidence="1" type="ORF">GCM10022247_06490</name>
</gene>
<keyword evidence="2" id="KW-1185">Reference proteome</keyword>
<evidence type="ECO:0000313" key="1">
    <source>
        <dbReference type="EMBL" id="GAA3990437.1"/>
    </source>
</evidence>
<proteinExistence type="predicted"/>
<comment type="caution">
    <text evidence="1">The sequence shown here is derived from an EMBL/GenBank/DDBJ whole genome shotgun (WGS) entry which is preliminary data.</text>
</comment>
<name>A0ABP7QZZ7_9PSEU</name>